<comment type="caution">
    <text evidence="7">The sequence shown here is derived from an EMBL/GenBank/DDBJ whole genome shotgun (WGS) entry which is preliminary data.</text>
</comment>
<dbReference type="PROSITE" id="PS00871">
    <property type="entry name" value="CLPAB_2"/>
    <property type="match status" value="1"/>
</dbReference>
<dbReference type="PANTHER" id="PTHR11638">
    <property type="entry name" value="ATP-DEPENDENT CLP PROTEASE"/>
    <property type="match status" value="1"/>
</dbReference>
<evidence type="ECO:0000256" key="1">
    <source>
        <dbReference type="ARBA" id="ARBA00022741"/>
    </source>
</evidence>
<feature type="compositionally biased region" description="Gly residues" evidence="5">
    <location>
        <begin position="82"/>
        <end position="92"/>
    </location>
</feature>
<dbReference type="Pfam" id="PF00004">
    <property type="entry name" value="AAA"/>
    <property type="match status" value="1"/>
</dbReference>
<dbReference type="PROSITE" id="PS00870">
    <property type="entry name" value="CLPAB_1"/>
    <property type="match status" value="1"/>
</dbReference>
<dbReference type="GO" id="GO:0005524">
    <property type="term" value="F:ATP binding"/>
    <property type="evidence" value="ECO:0007669"/>
    <property type="project" value="UniProtKB-KW"/>
</dbReference>
<dbReference type="PRINTS" id="PR00300">
    <property type="entry name" value="CLPPROTEASEA"/>
</dbReference>
<feature type="compositionally biased region" description="Low complexity" evidence="5">
    <location>
        <begin position="64"/>
        <end position="73"/>
    </location>
</feature>
<dbReference type="Gene3D" id="3.40.50.300">
    <property type="entry name" value="P-loop containing nucleotide triphosphate hydrolases"/>
    <property type="match status" value="2"/>
</dbReference>
<dbReference type="InterPro" id="IPR003959">
    <property type="entry name" value="ATPase_AAA_core"/>
</dbReference>
<dbReference type="InterPro" id="IPR019489">
    <property type="entry name" value="Clp_ATPase_C"/>
</dbReference>
<dbReference type="InterPro" id="IPR018368">
    <property type="entry name" value="ClpA/B_CS1"/>
</dbReference>
<gene>
    <name evidence="7" type="primary">clpE</name>
    <name evidence="7" type="ORF">HMPREF0514_10180</name>
</gene>
<dbReference type="InterPro" id="IPR001270">
    <property type="entry name" value="ClpA/B"/>
</dbReference>
<evidence type="ECO:0000259" key="6">
    <source>
        <dbReference type="PROSITE" id="PS50151"/>
    </source>
</evidence>
<keyword evidence="3 4" id="KW-0143">Chaperone</keyword>
<dbReference type="InterPro" id="IPR041546">
    <property type="entry name" value="ClpA/ClpB_AAA_lid"/>
</dbReference>
<proteinExistence type="inferred from homology"/>
<dbReference type="SMART" id="SM00382">
    <property type="entry name" value="AAA"/>
    <property type="match status" value="2"/>
</dbReference>
<organism evidence="7 8">
    <name type="scientific">Lactobacillus paragasseri JV-V03</name>
    <dbReference type="NCBI Taxonomy" id="525326"/>
    <lineage>
        <taxon>Bacteria</taxon>
        <taxon>Bacillati</taxon>
        <taxon>Bacillota</taxon>
        <taxon>Bacilli</taxon>
        <taxon>Lactobacillales</taxon>
        <taxon>Lactobacillaceae</taxon>
        <taxon>Lactobacillus</taxon>
    </lineage>
</organism>
<dbReference type="InterPro" id="IPR003593">
    <property type="entry name" value="AAA+_ATPase"/>
</dbReference>
<dbReference type="SUPFAM" id="SSF52540">
    <property type="entry name" value="P-loop containing nucleoside triphosphate hydrolases"/>
    <property type="match status" value="2"/>
</dbReference>
<dbReference type="PROSITE" id="PS50151">
    <property type="entry name" value="UVR"/>
    <property type="match status" value="1"/>
</dbReference>
<comment type="similarity">
    <text evidence="4">Belongs to the ClpA/ClpB family.</text>
</comment>
<evidence type="ECO:0000256" key="5">
    <source>
        <dbReference type="SAM" id="MobiDB-lite"/>
    </source>
</evidence>
<keyword evidence="1 4" id="KW-0547">Nucleotide-binding</keyword>
<evidence type="ECO:0000256" key="3">
    <source>
        <dbReference type="ARBA" id="ARBA00023186"/>
    </source>
</evidence>
<evidence type="ECO:0000256" key="2">
    <source>
        <dbReference type="ARBA" id="ARBA00022840"/>
    </source>
</evidence>
<feature type="domain" description="UVR" evidence="6">
    <location>
        <begin position="349"/>
        <end position="384"/>
    </location>
</feature>
<dbReference type="Gene3D" id="1.10.8.60">
    <property type="match status" value="2"/>
</dbReference>
<dbReference type="CDD" id="cd00009">
    <property type="entry name" value="AAA"/>
    <property type="match status" value="1"/>
</dbReference>
<dbReference type="InterPro" id="IPR001943">
    <property type="entry name" value="UVR_dom"/>
</dbReference>
<dbReference type="FunFam" id="3.40.50.300:FF:000010">
    <property type="entry name" value="Chaperone clpB 1, putative"/>
    <property type="match status" value="1"/>
</dbReference>
<dbReference type="InterPro" id="IPR050130">
    <property type="entry name" value="ClpA_ClpB"/>
</dbReference>
<protein>
    <submittedName>
        <fullName evidence="7">ATPase family associated with various cellular activities (AAA)</fullName>
    </submittedName>
</protein>
<accession>A0AA87DDH9</accession>
<dbReference type="Pfam" id="PF07724">
    <property type="entry name" value="AAA_2"/>
    <property type="match status" value="1"/>
</dbReference>
<name>A0AA87DDH9_9LACO</name>
<dbReference type="EMBL" id="ACGO02000001">
    <property type="protein sequence ID" value="EFJ69736.1"/>
    <property type="molecule type" value="Genomic_DNA"/>
</dbReference>
<dbReference type="GO" id="GO:0034605">
    <property type="term" value="P:cellular response to heat"/>
    <property type="evidence" value="ECO:0007669"/>
    <property type="project" value="TreeGrafter"/>
</dbReference>
<dbReference type="Pfam" id="PF10431">
    <property type="entry name" value="ClpB_D2-small"/>
    <property type="match status" value="1"/>
</dbReference>
<dbReference type="CDD" id="cd19499">
    <property type="entry name" value="RecA-like_ClpB_Hsp104-like"/>
    <property type="match status" value="1"/>
</dbReference>
<dbReference type="GO" id="GO:0016887">
    <property type="term" value="F:ATP hydrolysis activity"/>
    <property type="evidence" value="ECO:0007669"/>
    <property type="project" value="InterPro"/>
</dbReference>
<evidence type="ECO:0000256" key="4">
    <source>
        <dbReference type="RuleBase" id="RU004432"/>
    </source>
</evidence>
<dbReference type="RefSeq" id="WP_003648404.1">
    <property type="nucleotide sequence ID" value="NZ_CP040500.1"/>
</dbReference>
<dbReference type="PANTHER" id="PTHR11638:SF175">
    <property type="entry name" value="ATP-DEPENDENT CLP PROTEASE, ATP-BINDING SUBUNIT CLPC"/>
    <property type="match status" value="1"/>
</dbReference>
<dbReference type="GO" id="GO:0005737">
    <property type="term" value="C:cytoplasm"/>
    <property type="evidence" value="ECO:0007669"/>
    <property type="project" value="TreeGrafter"/>
</dbReference>
<dbReference type="InterPro" id="IPR027417">
    <property type="entry name" value="P-loop_NTPase"/>
</dbReference>
<dbReference type="InterPro" id="IPR028299">
    <property type="entry name" value="ClpA/B_CS2"/>
</dbReference>
<keyword evidence="2 4" id="KW-0067">ATP-binding</keyword>
<dbReference type="Pfam" id="PF17871">
    <property type="entry name" value="AAA_lid_9"/>
    <property type="match status" value="1"/>
</dbReference>
<reference evidence="7 8" key="1">
    <citation type="submission" date="2010-06" db="EMBL/GenBank/DDBJ databases">
        <authorList>
            <person name="Muzny D."/>
            <person name="Qin X."/>
            <person name="Buhay C."/>
            <person name="Dugan-Rocha S."/>
            <person name="Ding Y."/>
            <person name="Chen G."/>
            <person name="Hawes A."/>
            <person name="Holder M."/>
            <person name="Jhangiani S."/>
            <person name="Johnson A."/>
            <person name="Khan Z."/>
            <person name="Li Z."/>
            <person name="Liu W."/>
            <person name="Liu X."/>
            <person name="Perez L."/>
            <person name="Shen H."/>
            <person name="Wang Q."/>
            <person name="Watt J."/>
            <person name="Xi L."/>
            <person name="Xin Y."/>
            <person name="Zhou J."/>
            <person name="Deng J."/>
            <person name="Jiang H."/>
            <person name="Liu Y."/>
            <person name="Qu J."/>
            <person name="Song X.-Z."/>
            <person name="Zhang L."/>
            <person name="Villasana D."/>
            <person name="Johnson A."/>
            <person name="Liu J."/>
            <person name="Liyanage D."/>
            <person name="Lorensuhewa L."/>
            <person name="Robinson T."/>
            <person name="Song A."/>
            <person name="Song B.-B."/>
            <person name="Dinh H."/>
            <person name="Thornton R."/>
            <person name="Coyle M."/>
            <person name="Francisco L."/>
            <person name="Jackson L."/>
            <person name="Javaid M."/>
            <person name="Korchina V."/>
            <person name="Kovar C."/>
            <person name="Mata R."/>
            <person name="Mathew T."/>
            <person name="Ngo R."/>
            <person name="Nguyen L."/>
            <person name="Nguyen N."/>
            <person name="Okwuonu G."/>
            <person name="Ongeri F."/>
            <person name="Pham C."/>
            <person name="Simmons D."/>
            <person name="Wilczek-Boney K."/>
            <person name="Hale W."/>
            <person name="Jakkamsetti A."/>
            <person name="Pham P."/>
            <person name="Ruth R."/>
            <person name="San Lucas F."/>
            <person name="Warren J."/>
            <person name="Zhang J."/>
            <person name="Zhao Z."/>
            <person name="Zhou C."/>
            <person name="Zhu D."/>
            <person name="Lee S."/>
            <person name="Bess C."/>
            <person name="Blankenburg K."/>
            <person name="Forbes L."/>
            <person name="Fu Q."/>
            <person name="Gubbala S."/>
            <person name="Hirani K."/>
            <person name="Jayaseelan J.C."/>
            <person name="Lara F."/>
            <person name="Munidasa M."/>
            <person name="Palculict T."/>
            <person name="Patil S."/>
            <person name="Pu L.-L."/>
            <person name="Saada N."/>
            <person name="Tang L."/>
            <person name="Weissenberger G."/>
            <person name="Zhu Y."/>
            <person name="Hemphill L."/>
            <person name="Shang Y."/>
            <person name="Youmans B."/>
            <person name="Ayvaz T."/>
            <person name="Ross M."/>
            <person name="Santibanez J."/>
            <person name="Aqrawi P."/>
            <person name="Gross S."/>
            <person name="Joshi V."/>
            <person name="Fowler G."/>
            <person name="Nazareth L."/>
            <person name="Reid J."/>
            <person name="Worley K."/>
            <person name="Petrosino J."/>
            <person name="Highlander S."/>
            <person name="Gibbs R."/>
        </authorList>
    </citation>
    <scope>NUCLEOTIDE SEQUENCE [LARGE SCALE GENOMIC DNA]</scope>
    <source>
        <strain evidence="7 8">JV-V03</strain>
    </source>
</reference>
<dbReference type="SMART" id="SM01086">
    <property type="entry name" value="ClpB_D2-small"/>
    <property type="match status" value="1"/>
</dbReference>
<feature type="region of interest" description="Disordered" evidence="5">
    <location>
        <begin position="64"/>
        <end position="99"/>
    </location>
</feature>
<evidence type="ECO:0000313" key="8">
    <source>
        <dbReference type="Proteomes" id="UP000003672"/>
    </source>
</evidence>
<sequence length="722" mass="81288">MLCDNCHERPASIHLYTNVNGQDREISLCQQCYQELKNQQGQINNMNNNNAFFGDFDDLLNALNNSNNEQNNSQERDPRMQMGGGRRGGNNGGQKSLLDQYGTDLTDLAKKGKIDPVIGRDKEIARVVEILNRRTKNNPVLIGEAGVGKTAVVEGLAQQIVDGSVPAKLQDKRIISLNMVSMVQGTGIRGQFEQRMQQLIKELEQNDNIILFIDEIHELVGAGNAEGGMDAGNIIKPALARGDFQLIGATTIKEYRNIEKDSALARRFQPVEVKEPTTEETVKILQGIRKRYEDYHHVHYTDEAIQAAVALSSRYIQDRFLPDKAIDLLDEAGSRMNLTIPYVDSEKIKERLDAAENLKQEALKNEDYEKAAYYRDQIEKYEKLKDQKVDPDHTPQITKKIMNKIVEEKTNIPVGDLQKQEETQLKNLSTDLKDNVIGQNKAVETVARAIRRNRVGFNKFGRPIGSFLFVGPTGVGKTELAKQLAKQIFGTEDAMIRFDMSEYMEQYSVSKLIGSAPGYVGYEEAGQLTERVRHNPYSLILFDEIEKAHPDVLHLFLQILDDGRLTDSQGRTVSFKDTIIIMTSNAGQGIKEANVGFAAENSHQEQFKNALGQYFKPEFLNRLDDIVEFNSLDKKDLIKIVDLMLANTNNMVKDQGLHIEVTPEAKELLVEKGYDPSMGARPLRRTIQEEIEDKVADYKLDNPAAKDLKADVVDNTIVISEN</sequence>
<dbReference type="FunFam" id="3.40.50.300:FF:000025">
    <property type="entry name" value="ATP-dependent Clp protease subunit"/>
    <property type="match status" value="1"/>
</dbReference>
<dbReference type="Proteomes" id="UP000003672">
    <property type="component" value="Unassembled WGS sequence"/>
</dbReference>
<dbReference type="Gene3D" id="4.10.860.10">
    <property type="entry name" value="UVR domain"/>
    <property type="match status" value="1"/>
</dbReference>
<evidence type="ECO:0000313" key="7">
    <source>
        <dbReference type="EMBL" id="EFJ69736.1"/>
    </source>
</evidence>
<dbReference type="AlphaFoldDB" id="A0AA87DDH9"/>